<proteinExistence type="predicted"/>
<comment type="caution">
    <text evidence="2">The sequence shown here is derived from an EMBL/GenBank/DDBJ whole genome shotgun (WGS) entry which is preliminary data.</text>
</comment>
<evidence type="ECO:0000313" key="3">
    <source>
        <dbReference type="Proteomes" id="UP001307849"/>
    </source>
</evidence>
<accession>A0AAN8NFF1</accession>
<gene>
    <name evidence="2" type="ORF">TWF506_010763</name>
</gene>
<dbReference type="Proteomes" id="UP001307849">
    <property type="component" value="Unassembled WGS sequence"/>
</dbReference>
<keyword evidence="3" id="KW-1185">Reference proteome</keyword>
<evidence type="ECO:0000256" key="1">
    <source>
        <dbReference type="SAM" id="MobiDB-lite"/>
    </source>
</evidence>
<feature type="region of interest" description="Disordered" evidence="1">
    <location>
        <begin position="85"/>
        <end position="104"/>
    </location>
</feature>
<sequence>MSRSSDSKTSKKYAGSPDYPVFPNPIFLSKFALVSSEESGITNLDTDLYNRCILPYNPLSYHNNNKHKKRQKRDTTATVTITNEDNGKEIPVPKDTNPKSPRPTYQMTVAPCKRAAAINANCYFQNTNGTFSGLQPYNSSFEVQQKCYCEIYPYFDSIFGCNECYRLHGGIEGYHYYPQSYMDAVSSTYCNANPITTAFYPFVSSWSKTNELAKVPTTTAPDVLGTQTEQSLYWTYAAAMTGSSNPNAGWKSKQFTWISVLATVALSMVTSGSL</sequence>
<reference evidence="2 3" key="1">
    <citation type="submission" date="2019-10" db="EMBL/GenBank/DDBJ databases">
        <authorList>
            <person name="Palmer J.M."/>
        </authorList>
    </citation>
    <scope>NUCLEOTIDE SEQUENCE [LARGE SCALE GENOMIC DNA]</scope>
    <source>
        <strain evidence="2 3">TWF506</strain>
    </source>
</reference>
<name>A0AAN8NFF1_9PEZI</name>
<evidence type="ECO:0000313" key="2">
    <source>
        <dbReference type="EMBL" id="KAK6508684.1"/>
    </source>
</evidence>
<dbReference type="EMBL" id="JAVHJM010000008">
    <property type="protein sequence ID" value="KAK6508684.1"/>
    <property type="molecule type" value="Genomic_DNA"/>
</dbReference>
<dbReference type="AlphaFoldDB" id="A0AAN8NFF1"/>
<organism evidence="2 3">
    <name type="scientific">Arthrobotrys conoides</name>
    <dbReference type="NCBI Taxonomy" id="74498"/>
    <lineage>
        <taxon>Eukaryota</taxon>
        <taxon>Fungi</taxon>
        <taxon>Dikarya</taxon>
        <taxon>Ascomycota</taxon>
        <taxon>Pezizomycotina</taxon>
        <taxon>Orbiliomycetes</taxon>
        <taxon>Orbiliales</taxon>
        <taxon>Orbiliaceae</taxon>
        <taxon>Arthrobotrys</taxon>
    </lineage>
</organism>
<protein>
    <submittedName>
        <fullName evidence="2">Uncharacterized protein</fullName>
    </submittedName>
</protein>